<dbReference type="Gene3D" id="3.30.43.10">
    <property type="entry name" value="Uridine Diphospho-n-acetylenolpyruvylglucosamine Reductase, domain 2"/>
    <property type="match status" value="1"/>
</dbReference>
<protein>
    <submittedName>
        <fullName evidence="6">D-lactate dehydrogenase</fullName>
    </submittedName>
</protein>
<evidence type="ECO:0000256" key="2">
    <source>
        <dbReference type="ARBA" id="ARBA00022630"/>
    </source>
</evidence>
<keyword evidence="4" id="KW-0560">Oxidoreductase</keyword>
<sequence length="461" mass="49236">MTGTTQLTALEAFVAAHPTIRLTTPASPDFPAARRVFNAGRLAHPLAIAHPQSPADVAALVQHAKAQALPFSVRSGGHNLEGLSIYDGALLIDLRALTAVTIAADRQSATVQGGILQHELASKLWADGLGTPTGAIPDVGYIGWATYGGYGSFSSHWGLGADQILGATLVNPDGDIVPADEQTLQGIRGAGGLFGIILDLTIKVYPLPSLLAGAIMFDSTNIAQTITTYNKSYQSLISTSPLPPQLTLQQIAFNSPHGRLFAVIFTWSGSNLDEGKQWSEKIASLAPLLMNTVAQTTIPDWFAGNGALVPKTMYGSSATHNIRRITPAVAEVIGRNLAIMPGDMGTMFSIHELRGPSAVEKGDSVFASREPHFMFEVLGFVTDEKGREESERWAEKMAREIEEVGAGDVLPTAYISLFKMEGVKSQDVLEKVYGKYAGVVRDLKERFDPEGVFGLTVPALK</sequence>
<comment type="caution">
    <text evidence="6">The sequence shown here is derived from an EMBL/GenBank/DDBJ whole genome shotgun (WGS) entry which is preliminary data.</text>
</comment>
<proteinExistence type="inferred from homology"/>
<keyword evidence="7" id="KW-1185">Reference proteome</keyword>
<dbReference type="SUPFAM" id="SSF56176">
    <property type="entry name" value="FAD-binding/transporter-associated domain-like"/>
    <property type="match status" value="1"/>
</dbReference>
<reference evidence="6 7" key="1">
    <citation type="submission" date="2016-12" db="EMBL/GenBank/DDBJ databases">
        <title>The genomes of Aspergillus section Nigri reveals drivers in fungal speciation.</title>
        <authorList>
            <consortium name="DOE Joint Genome Institute"/>
            <person name="Vesth T.C."/>
            <person name="Nybo J."/>
            <person name="Theobald S."/>
            <person name="Brandl J."/>
            <person name="Frisvad J.C."/>
            <person name="Nielsen K.F."/>
            <person name="Lyhne E.K."/>
            <person name="Kogle M.E."/>
            <person name="Kuo A."/>
            <person name="Riley R."/>
            <person name="Clum A."/>
            <person name="Nolan M."/>
            <person name="Lipzen A."/>
            <person name="Salamov A."/>
            <person name="Henrissat B."/>
            <person name="Wiebenga A."/>
            <person name="De Vries R.P."/>
            <person name="Grigoriev I.V."/>
            <person name="Mortensen U.H."/>
            <person name="Andersen M.R."/>
            <person name="Baker S.E."/>
        </authorList>
    </citation>
    <scope>NUCLEOTIDE SEQUENCE [LARGE SCALE GENOMIC DNA]</scope>
    <source>
        <strain evidence="6 7">CBS 115572</strain>
    </source>
</reference>
<dbReference type="InterPro" id="IPR036318">
    <property type="entry name" value="FAD-bd_PCMH-like_sf"/>
</dbReference>
<dbReference type="OrthoDB" id="363185at2759"/>
<evidence type="ECO:0000256" key="3">
    <source>
        <dbReference type="ARBA" id="ARBA00022827"/>
    </source>
</evidence>
<dbReference type="InterPro" id="IPR016169">
    <property type="entry name" value="FAD-bd_PCMH_sub2"/>
</dbReference>
<dbReference type="Proteomes" id="UP000246702">
    <property type="component" value="Unassembled WGS sequence"/>
</dbReference>
<evidence type="ECO:0000256" key="1">
    <source>
        <dbReference type="ARBA" id="ARBA00005466"/>
    </source>
</evidence>
<dbReference type="GeneID" id="37113763"/>
<gene>
    <name evidence="6" type="ORF">BO94DRAFT_534762</name>
</gene>
<dbReference type="InterPro" id="IPR050416">
    <property type="entry name" value="FAD-linked_Oxidoreductase"/>
</dbReference>
<dbReference type="PROSITE" id="PS51387">
    <property type="entry name" value="FAD_PCMH"/>
    <property type="match status" value="1"/>
</dbReference>
<organism evidence="6 7">
    <name type="scientific">Aspergillus sclerotioniger CBS 115572</name>
    <dbReference type="NCBI Taxonomy" id="1450535"/>
    <lineage>
        <taxon>Eukaryota</taxon>
        <taxon>Fungi</taxon>
        <taxon>Dikarya</taxon>
        <taxon>Ascomycota</taxon>
        <taxon>Pezizomycotina</taxon>
        <taxon>Eurotiomycetes</taxon>
        <taxon>Eurotiomycetidae</taxon>
        <taxon>Eurotiales</taxon>
        <taxon>Aspergillaceae</taxon>
        <taxon>Aspergillus</taxon>
        <taxon>Aspergillus subgen. Circumdati</taxon>
    </lineage>
</organism>
<evidence type="ECO:0000259" key="5">
    <source>
        <dbReference type="PROSITE" id="PS51387"/>
    </source>
</evidence>
<dbReference type="InterPro" id="IPR016167">
    <property type="entry name" value="FAD-bd_PCMH_sub1"/>
</dbReference>
<keyword evidence="3" id="KW-0274">FAD</keyword>
<dbReference type="InterPro" id="IPR006094">
    <property type="entry name" value="Oxid_FAD_bind_N"/>
</dbReference>
<comment type="similarity">
    <text evidence="1">Belongs to the oxygen-dependent FAD-linked oxidoreductase family.</text>
</comment>
<dbReference type="GO" id="GO:0071949">
    <property type="term" value="F:FAD binding"/>
    <property type="evidence" value="ECO:0007669"/>
    <property type="project" value="InterPro"/>
</dbReference>
<dbReference type="Pfam" id="PF01565">
    <property type="entry name" value="FAD_binding_4"/>
    <property type="match status" value="1"/>
</dbReference>
<dbReference type="GO" id="GO:0016491">
    <property type="term" value="F:oxidoreductase activity"/>
    <property type="evidence" value="ECO:0007669"/>
    <property type="project" value="UniProtKB-KW"/>
</dbReference>
<dbReference type="EMBL" id="MSFK01000012">
    <property type="protein sequence ID" value="PWY88870.1"/>
    <property type="molecule type" value="Genomic_DNA"/>
</dbReference>
<name>A0A317WXA1_9EURO</name>
<feature type="domain" description="FAD-binding PCMH-type" evidence="5">
    <location>
        <begin position="41"/>
        <end position="207"/>
    </location>
</feature>
<dbReference type="Gene3D" id="3.40.462.20">
    <property type="match status" value="1"/>
</dbReference>
<dbReference type="PANTHER" id="PTHR42973:SF7">
    <property type="entry name" value="FAD-BINDING PCMH-TYPE DOMAIN-CONTAINING PROTEIN"/>
    <property type="match status" value="1"/>
</dbReference>
<evidence type="ECO:0000313" key="7">
    <source>
        <dbReference type="Proteomes" id="UP000246702"/>
    </source>
</evidence>
<dbReference type="RefSeq" id="XP_025468232.1">
    <property type="nucleotide sequence ID" value="XM_025611620.1"/>
</dbReference>
<dbReference type="AlphaFoldDB" id="A0A317WXA1"/>
<evidence type="ECO:0000256" key="4">
    <source>
        <dbReference type="ARBA" id="ARBA00023002"/>
    </source>
</evidence>
<dbReference type="InterPro" id="IPR016166">
    <property type="entry name" value="FAD-bd_PCMH"/>
</dbReference>
<accession>A0A317WXA1</accession>
<evidence type="ECO:0000313" key="6">
    <source>
        <dbReference type="EMBL" id="PWY88870.1"/>
    </source>
</evidence>
<dbReference type="Gene3D" id="3.30.465.10">
    <property type="match status" value="1"/>
</dbReference>
<dbReference type="PANTHER" id="PTHR42973">
    <property type="entry name" value="BINDING OXIDOREDUCTASE, PUTATIVE (AFU_ORTHOLOGUE AFUA_1G17690)-RELATED"/>
    <property type="match status" value="1"/>
</dbReference>
<keyword evidence="2" id="KW-0285">Flavoprotein</keyword>
<dbReference type="STRING" id="1450535.A0A317WXA1"/>